<accession>X1D5M7</accession>
<reference evidence="1" key="1">
    <citation type="journal article" date="2014" name="Front. Microbiol.">
        <title>High frequency of phylogenetically diverse reductive dehalogenase-homologous genes in deep subseafloor sedimentary metagenomes.</title>
        <authorList>
            <person name="Kawai M."/>
            <person name="Futagami T."/>
            <person name="Toyoda A."/>
            <person name="Takaki Y."/>
            <person name="Nishi S."/>
            <person name="Hori S."/>
            <person name="Arai W."/>
            <person name="Tsubouchi T."/>
            <person name="Morono Y."/>
            <person name="Uchiyama I."/>
            <person name="Ito T."/>
            <person name="Fujiyama A."/>
            <person name="Inagaki F."/>
            <person name="Takami H."/>
        </authorList>
    </citation>
    <scope>NUCLEOTIDE SEQUENCE</scope>
    <source>
        <strain evidence="1">Expedition CK06-06</strain>
    </source>
</reference>
<sequence>MTDYLGSKKNDKMIMKYLGIPLEKPKVAFFGFTGC</sequence>
<evidence type="ECO:0000313" key="1">
    <source>
        <dbReference type="EMBL" id="GAH03575.1"/>
    </source>
</evidence>
<dbReference type="EMBL" id="BART01021734">
    <property type="protein sequence ID" value="GAH03575.1"/>
    <property type="molecule type" value="Genomic_DNA"/>
</dbReference>
<protein>
    <submittedName>
        <fullName evidence="1">Uncharacterized protein</fullName>
    </submittedName>
</protein>
<feature type="non-terminal residue" evidence="1">
    <location>
        <position position="35"/>
    </location>
</feature>
<proteinExistence type="predicted"/>
<organism evidence="1">
    <name type="scientific">marine sediment metagenome</name>
    <dbReference type="NCBI Taxonomy" id="412755"/>
    <lineage>
        <taxon>unclassified sequences</taxon>
        <taxon>metagenomes</taxon>
        <taxon>ecological metagenomes</taxon>
    </lineage>
</organism>
<dbReference type="AlphaFoldDB" id="X1D5M7"/>
<comment type="caution">
    <text evidence="1">The sequence shown here is derived from an EMBL/GenBank/DDBJ whole genome shotgun (WGS) entry which is preliminary data.</text>
</comment>
<name>X1D5M7_9ZZZZ</name>
<gene>
    <name evidence="1" type="ORF">S01H4_39992</name>
</gene>